<comment type="catalytic activity">
    <reaction evidence="7">
        <text>2 reduced [2Fe-2S]-[ferredoxin] + NADP(+) + H(+) = 2 oxidized [2Fe-2S]-[ferredoxin] + NADPH</text>
        <dbReference type="Rhea" id="RHEA:20125"/>
        <dbReference type="Rhea" id="RHEA-COMP:10000"/>
        <dbReference type="Rhea" id="RHEA-COMP:10001"/>
        <dbReference type="ChEBI" id="CHEBI:15378"/>
        <dbReference type="ChEBI" id="CHEBI:33737"/>
        <dbReference type="ChEBI" id="CHEBI:33738"/>
        <dbReference type="ChEBI" id="CHEBI:57783"/>
        <dbReference type="ChEBI" id="CHEBI:58349"/>
        <dbReference type="EC" id="1.18.1.2"/>
    </reaction>
</comment>
<dbReference type="EC" id="1.18.1.2" evidence="2"/>
<dbReference type="Pfam" id="PF07992">
    <property type="entry name" value="Pyr_redox_2"/>
    <property type="match status" value="1"/>
</dbReference>
<dbReference type="EMBL" id="CP093443">
    <property type="protein sequence ID" value="UVI36536.1"/>
    <property type="molecule type" value="Genomic_DNA"/>
</dbReference>
<dbReference type="InterPro" id="IPR023753">
    <property type="entry name" value="FAD/NAD-binding_dom"/>
</dbReference>
<evidence type="ECO:0000256" key="6">
    <source>
        <dbReference type="ARBA" id="ARBA00023002"/>
    </source>
</evidence>
<sequence>MNAQTPRRIAVIGSGPGGCFTAQALRRHWKDAEITIFDRLAAPYGLIRYGVAADHQHTKAVTRQFDRNFLSDDFRFAGNVEVGSDISLAELRSVFDIVVLATGRWRDRALTVPGSHLDGVLVSGDIVNALNTVPRPNLPMPSIGERVVVVGAGNVALDMVRFLTKTASDYVDSDVSPEALASYLSRPAREITVLSRSPIASAKADVAMVRELGKIPGVAFTVANSSSAAEDNSLGLKREAAFADLAAIEPDETRAVVRFVFGATPSRIRGTDHVESVHLSEAPAGETSVIPADTVISAIGFDVNAPGHWHYAEEYDFAPSDGPGRLECGLYRAGWLKRGPVGAIPANRADAHQVAKEIIADVESGRCPVGDDPGGFLALPESLRCQAVSFSDWQHIDAAEVANAEPSRIRTKFKTHAEMLDTVEGLRTNVSAANPQTIVSSRSMVKG</sequence>
<evidence type="ECO:0000256" key="1">
    <source>
        <dbReference type="ARBA" id="ARBA00001974"/>
    </source>
</evidence>
<dbReference type="PANTHER" id="PTHR48467:SF1">
    <property type="entry name" value="GLUTAMATE SYNTHASE 1 [NADH], CHLOROPLASTIC-LIKE"/>
    <property type="match status" value="1"/>
</dbReference>
<gene>
    <name evidence="9" type="ORF">L1F31_02385</name>
</gene>
<evidence type="ECO:0000256" key="7">
    <source>
        <dbReference type="ARBA" id="ARBA00047776"/>
    </source>
</evidence>
<reference evidence="9" key="1">
    <citation type="submission" date="2022-03" db="EMBL/GenBank/DDBJ databases">
        <title>Brevibacterium spongiae sp. nov., isolated from marine sponge.</title>
        <authorList>
            <person name="Li Z."/>
            <person name="Zhang M."/>
        </authorList>
    </citation>
    <scope>NUCLEOTIDE SEQUENCE</scope>
    <source>
        <strain evidence="9">WHS-Z9</strain>
    </source>
</reference>
<evidence type="ECO:0000256" key="4">
    <source>
        <dbReference type="ARBA" id="ARBA00022827"/>
    </source>
</evidence>
<dbReference type="SUPFAM" id="SSF51971">
    <property type="entry name" value="Nucleotide-binding domain"/>
    <property type="match status" value="1"/>
</dbReference>
<evidence type="ECO:0000313" key="10">
    <source>
        <dbReference type="Proteomes" id="UP001064879"/>
    </source>
</evidence>
<evidence type="ECO:0000256" key="5">
    <source>
        <dbReference type="ARBA" id="ARBA00022857"/>
    </source>
</evidence>
<keyword evidence="6" id="KW-0560">Oxidoreductase</keyword>
<evidence type="ECO:0000256" key="3">
    <source>
        <dbReference type="ARBA" id="ARBA00022630"/>
    </source>
</evidence>
<evidence type="ECO:0000313" key="9">
    <source>
        <dbReference type="EMBL" id="UVI36536.1"/>
    </source>
</evidence>
<dbReference type="RefSeq" id="WP_265419107.1">
    <property type="nucleotide sequence ID" value="NZ_CP093443.1"/>
</dbReference>
<dbReference type="Gene3D" id="3.40.50.720">
    <property type="entry name" value="NAD(P)-binding Rossmann-like Domain"/>
    <property type="match status" value="1"/>
</dbReference>
<feature type="domain" description="FAD/NAD(P)-binding" evidence="8">
    <location>
        <begin position="8"/>
        <end position="197"/>
    </location>
</feature>
<name>A0ABY5SRJ6_9MICO</name>
<evidence type="ECO:0000256" key="2">
    <source>
        <dbReference type="ARBA" id="ARBA00013223"/>
    </source>
</evidence>
<protein>
    <recommendedName>
        <fullName evidence="2">ferredoxin--NADP(+) reductase</fullName>
        <ecNumber evidence="2">1.18.1.2</ecNumber>
    </recommendedName>
</protein>
<accession>A0ABY5SRJ6</accession>
<keyword evidence="10" id="KW-1185">Reference proteome</keyword>
<dbReference type="PRINTS" id="PR00419">
    <property type="entry name" value="ADXRDTASE"/>
</dbReference>
<keyword evidence="4" id="KW-0274">FAD</keyword>
<dbReference type="PANTHER" id="PTHR48467">
    <property type="entry name" value="GLUTAMATE SYNTHASE 1 [NADH], CHLOROPLASTIC-LIKE"/>
    <property type="match status" value="1"/>
</dbReference>
<proteinExistence type="predicted"/>
<keyword evidence="3" id="KW-0285">Flavoprotein</keyword>
<dbReference type="InterPro" id="IPR036188">
    <property type="entry name" value="FAD/NAD-bd_sf"/>
</dbReference>
<dbReference type="Proteomes" id="UP001064879">
    <property type="component" value="Chromosome"/>
</dbReference>
<organism evidence="9 10">
    <name type="scientific">Brevibacterium spongiae</name>
    <dbReference type="NCBI Taxonomy" id="2909672"/>
    <lineage>
        <taxon>Bacteria</taxon>
        <taxon>Bacillati</taxon>
        <taxon>Actinomycetota</taxon>
        <taxon>Actinomycetes</taxon>
        <taxon>Micrococcales</taxon>
        <taxon>Brevibacteriaceae</taxon>
        <taxon>Brevibacterium</taxon>
    </lineage>
</organism>
<keyword evidence="5" id="KW-0521">NADP</keyword>
<dbReference type="InterPro" id="IPR055275">
    <property type="entry name" value="Ferredox_Rdtase"/>
</dbReference>
<comment type="cofactor">
    <cofactor evidence="1">
        <name>FAD</name>
        <dbReference type="ChEBI" id="CHEBI:57692"/>
    </cofactor>
</comment>
<dbReference type="Gene3D" id="3.50.50.60">
    <property type="entry name" value="FAD/NAD(P)-binding domain"/>
    <property type="match status" value="1"/>
</dbReference>
<evidence type="ECO:0000259" key="8">
    <source>
        <dbReference type="Pfam" id="PF07992"/>
    </source>
</evidence>